<dbReference type="AlphaFoldDB" id="A0A9D4NFX5"/>
<dbReference type="Proteomes" id="UP000828390">
    <property type="component" value="Unassembled WGS sequence"/>
</dbReference>
<keyword evidence="2" id="KW-1185">Reference proteome</keyword>
<evidence type="ECO:0000313" key="1">
    <source>
        <dbReference type="EMBL" id="KAH3893858.1"/>
    </source>
</evidence>
<reference evidence="1" key="1">
    <citation type="journal article" date="2019" name="bioRxiv">
        <title>The Genome of the Zebra Mussel, Dreissena polymorpha: A Resource for Invasive Species Research.</title>
        <authorList>
            <person name="McCartney M.A."/>
            <person name="Auch B."/>
            <person name="Kono T."/>
            <person name="Mallez S."/>
            <person name="Zhang Y."/>
            <person name="Obille A."/>
            <person name="Becker A."/>
            <person name="Abrahante J.E."/>
            <person name="Garbe J."/>
            <person name="Badalamenti J.P."/>
            <person name="Herman A."/>
            <person name="Mangelson H."/>
            <person name="Liachko I."/>
            <person name="Sullivan S."/>
            <person name="Sone E.D."/>
            <person name="Koren S."/>
            <person name="Silverstein K.A.T."/>
            <person name="Beckman K.B."/>
            <person name="Gohl D.M."/>
        </authorList>
    </citation>
    <scope>NUCLEOTIDE SEQUENCE</scope>
    <source>
        <strain evidence="1">Duluth1</strain>
        <tissue evidence="1">Whole animal</tissue>
    </source>
</reference>
<gene>
    <name evidence="1" type="ORF">DPMN_018010</name>
</gene>
<name>A0A9D4NFX5_DREPO</name>
<sequence length="164" mass="18324">MHRAFFPHKNSVSEDKRDCSAPWQSWVCSSKKCQDCWGDGPNKDCVIATSAPGRIHLVMQYSNITLVEGDITGAQSICKSSSGNTVCLIATEVDITRYQAHLYLSGETPDLNQILNLGSITIPQAEIAKDVLTMLLGHNGDELFQYIKLQIPRSHRMNYRIKLN</sequence>
<evidence type="ECO:0000313" key="2">
    <source>
        <dbReference type="Proteomes" id="UP000828390"/>
    </source>
</evidence>
<reference evidence="1" key="2">
    <citation type="submission" date="2020-11" db="EMBL/GenBank/DDBJ databases">
        <authorList>
            <person name="McCartney M.A."/>
            <person name="Auch B."/>
            <person name="Kono T."/>
            <person name="Mallez S."/>
            <person name="Becker A."/>
            <person name="Gohl D.M."/>
            <person name="Silverstein K.A.T."/>
            <person name="Koren S."/>
            <person name="Bechman K.B."/>
            <person name="Herman A."/>
            <person name="Abrahante J.E."/>
            <person name="Garbe J."/>
        </authorList>
    </citation>
    <scope>NUCLEOTIDE SEQUENCE</scope>
    <source>
        <strain evidence="1">Duluth1</strain>
        <tissue evidence="1">Whole animal</tissue>
    </source>
</reference>
<organism evidence="1 2">
    <name type="scientific">Dreissena polymorpha</name>
    <name type="common">Zebra mussel</name>
    <name type="synonym">Mytilus polymorpha</name>
    <dbReference type="NCBI Taxonomy" id="45954"/>
    <lineage>
        <taxon>Eukaryota</taxon>
        <taxon>Metazoa</taxon>
        <taxon>Spiralia</taxon>
        <taxon>Lophotrochozoa</taxon>
        <taxon>Mollusca</taxon>
        <taxon>Bivalvia</taxon>
        <taxon>Autobranchia</taxon>
        <taxon>Heteroconchia</taxon>
        <taxon>Euheterodonta</taxon>
        <taxon>Imparidentia</taxon>
        <taxon>Neoheterodontei</taxon>
        <taxon>Myida</taxon>
        <taxon>Dreissenoidea</taxon>
        <taxon>Dreissenidae</taxon>
        <taxon>Dreissena</taxon>
    </lineage>
</organism>
<comment type="caution">
    <text evidence="1">The sequence shown here is derived from an EMBL/GenBank/DDBJ whole genome shotgun (WGS) entry which is preliminary data.</text>
</comment>
<accession>A0A9D4NFX5</accession>
<protein>
    <submittedName>
        <fullName evidence="1">Uncharacterized protein</fullName>
    </submittedName>
</protein>
<proteinExistence type="predicted"/>
<dbReference type="EMBL" id="JAIWYP010000001">
    <property type="protein sequence ID" value="KAH3893858.1"/>
    <property type="molecule type" value="Genomic_DNA"/>
</dbReference>